<dbReference type="Proteomes" id="UP000754710">
    <property type="component" value="Unassembled WGS sequence"/>
</dbReference>
<gene>
    <name evidence="3" type="ORF">K1X13_01120</name>
</gene>
<evidence type="ECO:0000313" key="3">
    <source>
        <dbReference type="EMBL" id="MBY9073409.1"/>
    </source>
</evidence>
<feature type="chain" id="PRO_5046033159" description="Secreted protein" evidence="2">
    <location>
        <begin position="26"/>
        <end position="134"/>
    </location>
</feature>
<proteinExistence type="predicted"/>
<evidence type="ECO:0000256" key="2">
    <source>
        <dbReference type="SAM" id="SignalP"/>
    </source>
</evidence>
<feature type="signal peptide" evidence="2">
    <location>
        <begin position="1"/>
        <end position="25"/>
    </location>
</feature>
<feature type="coiled-coil region" evidence="1">
    <location>
        <begin position="54"/>
        <end position="81"/>
    </location>
</feature>
<evidence type="ECO:0000313" key="4">
    <source>
        <dbReference type="Proteomes" id="UP000754710"/>
    </source>
</evidence>
<name>A0ABS7REG6_9ACTN</name>
<dbReference type="PROSITE" id="PS51257">
    <property type="entry name" value="PROKAR_LIPOPROTEIN"/>
    <property type="match status" value="1"/>
</dbReference>
<evidence type="ECO:0008006" key="5">
    <source>
        <dbReference type="Google" id="ProtNLM"/>
    </source>
</evidence>
<keyword evidence="4" id="KW-1185">Reference proteome</keyword>
<keyword evidence="1" id="KW-0175">Coiled coil</keyword>
<protein>
    <recommendedName>
        <fullName evidence="5">Secreted protein</fullName>
    </recommendedName>
</protein>
<reference evidence="3 4" key="1">
    <citation type="submission" date="2021-08" db="EMBL/GenBank/DDBJ databases">
        <title>Nocardioides bacterium WL0053 sp. nov., isolated from the sediment.</title>
        <authorList>
            <person name="Wang L."/>
            <person name="Zhang D."/>
            <person name="Zhang A."/>
        </authorList>
    </citation>
    <scope>NUCLEOTIDE SEQUENCE [LARGE SCALE GENOMIC DNA]</scope>
    <source>
        <strain evidence="3 4">WL0053</strain>
    </source>
</reference>
<keyword evidence="2" id="KW-0732">Signal</keyword>
<accession>A0ABS7REG6</accession>
<dbReference type="EMBL" id="JAIEZQ010000001">
    <property type="protein sequence ID" value="MBY9073409.1"/>
    <property type="molecule type" value="Genomic_DNA"/>
</dbReference>
<organism evidence="3 4">
    <name type="scientific">Nocardioides jiangsuensis</name>
    <dbReference type="NCBI Taxonomy" id="2866161"/>
    <lineage>
        <taxon>Bacteria</taxon>
        <taxon>Bacillati</taxon>
        <taxon>Actinomycetota</taxon>
        <taxon>Actinomycetes</taxon>
        <taxon>Propionibacteriales</taxon>
        <taxon>Nocardioidaceae</taxon>
        <taxon>Nocardioides</taxon>
    </lineage>
</organism>
<dbReference type="RefSeq" id="WP_221023211.1">
    <property type="nucleotide sequence ID" value="NZ_JAIEZQ010000001.1"/>
</dbReference>
<evidence type="ECO:0000256" key="1">
    <source>
        <dbReference type="SAM" id="Coils"/>
    </source>
</evidence>
<comment type="caution">
    <text evidence="3">The sequence shown here is derived from an EMBL/GenBank/DDBJ whole genome shotgun (WGS) entry which is preliminary data.</text>
</comment>
<sequence length="134" mass="13903">MTRARRTTAALSCLLALAAGLTACGDSPAVCDDVDALRASLDNLQSANLGENGLDAITTELQTMRSELDQLSEDAQDEYSEQISQVRSRATELREGIKTTAETPSAAALADVRGDLSALGTAVQELGSAVADSC</sequence>